<evidence type="ECO:0000313" key="2">
    <source>
        <dbReference type="EMBL" id="QDV50282.1"/>
    </source>
</evidence>
<keyword evidence="3" id="KW-1185">Reference proteome</keyword>
<feature type="transmembrane region" description="Helical" evidence="1">
    <location>
        <begin position="61"/>
        <end position="82"/>
    </location>
</feature>
<keyword evidence="1" id="KW-0812">Transmembrane</keyword>
<name>A0A518IB52_9PLAN</name>
<organism evidence="2 3">
    <name type="scientific">Gimesia fumaroli</name>
    <dbReference type="NCBI Taxonomy" id="2527976"/>
    <lineage>
        <taxon>Bacteria</taxon>
        <taxon>Pseudomonadati</taxon>
        <taxon>Planctomycetota</taxon>
        <taxon>Planctomycetia</taxon>
        <taxon>Planctomycetales</taxon>
        <taxon>Planctomycetaceae</taxon>
        <taxon>Gimesia</taxon>
    </lineage>
</organism>
<evidence type="ECO:0000256" key="1">
    <source>
        <dbReference type="SAM" id="Phobius"/>
    </source>
</evidence>
<evidence type="ECO:0000313" key="3">
    <source>
        <dbReference type="Proteomes" id="UP000318313"/>
    </source>
</evidence>
<dbReference type="Proteomes" id="UP000318313">
    <property type="component" value="Chromosome"/>
</dbReference>
<reference evidence="2 3" key="1">
    <citation type="submission" date="2019-03" db="EMBL/GenBank/DDBJ databases">
        <title>Deep-cultivation of Planctomycetes and their phenomic and genomic characterization uncovers novel biology.</title>
        <authorList>
            <person name="Wiegand S."/>
            <person name="Jogler M."/>
            <person name="Boedeker C."/>
            <person name="Pinto D."/>
            <person name="Vollmers J."/>
            <person name="Rivas-Marin E."/>
            <person name="Kohn T."/>
            <person name="Peeters S.H."/>
            <person name="Heuer A."/>
            <person name="Rast P."/>
            <person name="Oberbeckmann S."/>
            <person name="Bunk B."/>
            <person name="Jeske O."/>
            <person name="Meyerdierks A."/>
            <person name="Storesund J.E."/>
            <person name="Kallscheuer N."/>
            <person name="Luecker S."/>
            <person name="Lage O.M."/>
            <person name="Pohl T."/>
            <person name="Merkel B.J."/>
            <person name="Hornburger P."/>
            <person name="Mueller R.-W."/>
            <person name="Bruemmer F."/>
            <person name="Labrenz M."/>
            <person name="Spormann A.M."/>
            <person name="Op den Camp H."/>
            <person name="Overmann J."/>
            <person name="Amann R."/>
            <person name="Jetten M.S.M."/>
            <person name="Mascher T."/>
            <person name="Medema M.H."/>
            <person name="Devos D.P."/>
            <person name="Kaster A.-K."/>
            <person name="Ovreas L."/>
            <person name="Rohde M."/>
            <person name="Galperin M.Y."/>
            <person name="Jogler C."/>
        </authorList>
    </citation>
    <scope>NUCLEOTIDE SEQUENCE [LARGE SCALE GENOMIC DNA]</scope>
    <source>
        <strain evidence="2 3">Enr17</strain>
    </source>
</reference>
<protein>
    <submittedName>
        <fullName evidence="2">Uncharacterized protein</fullName>
    </submittedName>
</protein>
<keyword evidence="1" id="KW-1133">Transmembrane helix</keyword>
<gene>
    <name evidence="2" type="ORF">Enr17x_23200</name>
</gene>
<proteinExistence type="predicted"/>
<feature type="transmembrane region" description="Helical" evidence="1">
    <location>
        <begin position="94"/>
        <end position="113"/>
    </location>
</feature>
<accession>A0A518IB52</accession>
<dbReference type="EMBL" id="CP037452">
    <property type="protein sequence ID" value="QDV50282.1"/>
    <property type="molecule type" value="Genomic_DNA"/>
</dbReference>
<keyword evidence="1" id="KW-0472">Membrane</keyword>
<dbReference type="KEGG" id="gfm:Enr17x_23200"/>
<dbReference type="AlphaFoldDB" id="A0A518IB52"/>
<sequence length="233" mass="27046">MCRKRKKWNMKKKASAGNKCSKMKTKDWIYLALLLILSFLPIVVIPWSERAALSPDSSFLFYYPLYQWGLLVAGVYILWSFVKAVDNKAGNRALLWLLPVLIWFVSTFVGFRMSRESRMQGMAEFAKRSQTLIAAIKEFEQDQGQPPTALTNLVPAYLPEVPETGMPAYPEYVYYSGDESREWYANNSWVLIVNTPSVFLNWDQMFYFPRQNYADVPFNAGVERVGDWAYNHE</sequence>